<reference evidence="2 3" key="1">
    <citation type="submission" date="2024-03" db="EMBL/GenBank/DDBJ databases">
        <title>Aureococcus anophagefferens CCMP1851 and Kratosvirus quantuckense: Draft genome of a second virus-susceptible host strain in the model system.</title>
        <authorList>
            <person name="Chase E."/>
            <person name="Truchon A.R."/>
            <person name="Schepens W."/>
            <person name="Wilhelm S.W."/>
        </authorList>
    </citation>
    <scope>NUCLEOTIDE SEQUENCE [LARGE SCALE GENOMIC DNA]</scope>
    <source>
        <strain evidence="2 3">CCMP1851</strain>
    </source>
</reference>
<feature type="transmembrane region" description="Helical" evidence="1">
    <location>
        <begin position="196"/>
        <end position="220"/>
    </location>
</feature>
<keyword evidence="1" id="KW-0812">Transmembrane</keyword>
<sequence>MEDAVAYRLVDSPTPTVRSWDAADDAPRPMDGRLVTAAYALLSFGAGALQVVNVGFNAEVAAVVASPIVASALTPPIALASLLAVDPCAGSAKRPTWRAGFREVPLKVQYLGGALGAAAVLCQTTAAAPLGAVRMHTVMVATELAATLALDHAAPLGRARHAISPVRALGAAVAAGGVVLSAVGSEATGKAAGPALAAYLAVAGLNGVFLPVQVTLNTSLAQPFGSPARPAILSMASASLVLAAAVAVLFAAVPGARNAAVAGLPDVDAYLYSSGVLAAIWVGISVVACKRLSLASFFILNTLGRCAASVVVDATGALGFPKLGVDAFAVSGLALACVGAAILQRGSPATGPEPPTKTGLELTAAPLAGDTLAVDAALA</sequence>
<dbReference type="PANTHER" id="PTHR34821">
    <property type="entry name" value="INNER MEMBRANE PROTEIN YDCZ"/>
    <property type="match status" value="1"/>
</dbReference>
<dbReference type="Proteomes" id="UP001363151">
    <property type="component" value="Unassembled WGS sequence"/>
</dbReference>
<comment type="caution">
    <text evidence="2">The sequence shown here is derived from an EMBL/GenBank/DDBJ whole genome shotgun (WGS) entry which is preliminary data.</text>
</comment>
<evidence type="ECO:0000313" key="3">
    <source>
        <dbReference type="Proteomes" id="UP001363151"/>
    </source>
</evidence>
<feature type="transmembrane region" description="Helical" evidence="1">
    <location>
        <begin position="37"/>
        <end position="56"/>
    </location>
</feature>
<dbReference type="PANTHER" id="PTHR34821:SF2">
    <property type="entry name" value="INNER MEMBRANE PROTEIN YDCZ"/>
    <property type="match status" value="1"/>
</dbReference>
<dbReference type="Pfam" id="PF04657">
    <property type="entry name" value="DMT_YdcZ"/>
    <property type="match status" value="2"/>
</dbReference>
<keyword evidence="1" id="KW-1133">Transmembrane helix</keyword>
<keyword evidence="3" id="KW-1185">Reference proteome</keyword>
<evidence type="ECO:0000313" key="2">
    <source>
        <dbReference type="EMBL" id="KAK7241708.1"/>
    </source>
</evidence>
<protein>
    <recommendedName>
        <fullName evidence="4">EamA domain-containing protein</fullName>
    </recommendedName>
</protein>
<organism evidence="2 3">
    <name type="scientific">Aureococcus anophagefferens</name>
    <name type="common">Harmful bloom alga</name>
    <dbReference type="NCBI Taxonomy" id="44056"/>
    <lineage>
        <taxon>Eukaryota</taxon>
        <taxon>Sar</taxon>
        <taxon>Stramenopiles</taxon>
        <taxon>Ochrophyta</taxon>
        <taxon>Pelagophyceae</taxon>
        <taxon>Pelagomonadales</taxon>
        <taxon>Pelagomonadaceae</taxon>
        <taxon>Aureococcus</taxon>
    </lineage>
</organism>
<evidence type="ECO:0000256" key="1">
    <source>
        <dbReference type="SAM" id="Phobius"/>
    </source>
</evidence>
<feature type="transmembrane region" description="Helical" evidence="1">
    <location>
        <begin position="62"/>
        <end position="85"/>
    </location>
</feature>
<feature type="transmembrane region" description="Helical" evidence="1">
    <location>
        <begin position="232"/>
        <end position="253"/>
    </location>
</feature>
<evidence type="ECO:0008006" key="4">
    <source>
        <dbReference type="Google" id="ProtNLM"/>
    </source>
</evidence>
<keyword evidence="1" id="KW-0472">Membrane</keyword>
<accession>A0ABR1FZX2</accession>
<feature type="transmembrane region" description="Helical" evidence="1">
    <location>
        <begin position="269"/>
        <end position="289"/>
    </location>
</feature>
<feature type="transmembrane region" description="Helical" evidence="1">
    <location>
        <begin position="166"/>
        <end position="184"/>
    </location>
</feature>
<gene>
    <name evidence="2" type="ORF">SO694_0007018</name>
</gene>
<dbReference type="EMBL" id="JBBJCI010000164">
    <property type="protein sequence ID" value="KAK7241708.1"/>
    <property type="molecule type" value="Genomic_DNA"/>
</dbReference>
<proteinExistence type="predicted"/>
<dbReference type="InterPro" id="IPR006750">
    <property type="entry name" value="YdcZ"/>
</dbReference>
<name>A0ABR1FZX2_AURAN</name>